<evidence type="ECO:0000313" key="2">
    <source>
        <dbReference type="Proteomes" id="UP000571950"/>
    </source>
</evidence>
<comment type="caution">
    <text evidence="1">The sequence shown here is derived from an EMBL/GenBank/DDBJ whole genome shotgun (WGS) entry which is preliminary data.</text>
</comment>
<proteinExistence type="predicted"/>
<keyword evidence="2" id="KW-1185">Reference proteome</keyword>
<name>A0A7W6BMJ9_9SPHN</name>
<organism evidence="1 2">
    <name type="scientific">Sphingobium jiangsuense</name>
    <dbReference type="NCBI Taxonomy" id="870476"/>
    <lineage>
        <taxon>Bacteria</taxon>
        <taxon>Pseudomonadati</taxon>
        <taxon>Pseudomonadota</taxon>
        <taxon>Alphaproteobacteria</taxon>
        <taxon>Sphingomonadales</taxon>
        <taxon>Sphingomonadaceae</taxon>
        <taxon>Sphingobium</taxon>
    </lineage>
</organism>
<dbReference type="EMBL" id="JACIDT010000028">
    <property type="protein sequence ID" value="MBB3928594.1"/>
    <property type="molecule type" value="Genomic_DNA"/>
</dbReference>
<evidence type="ECO:0000313" key="1">
    <source>
        <dbReference type="EMBL" id="MBB3928594.1"/>
    </source>
</evidence>
<dbReference type="AlphaFoldDB" id="A0A7W6BMJ9"/>
<protein>
    <submittedName>
        <fullName evidence="1">Uncharacterized protein</fullName>
    </submittedName>
</protein>
<reference evidence="1 2" key="1">
    <citation type="submission" date="2020-08" db="EMBL/GenBank/DDBJ databases">
        <title>Genomic Encyclopedia of Type Strains, Phase IV (KMG-IV): sequencing the most valuable type-strain genomes for metagenomic binning, comparative biology and taxonomic classification.</title>
        <authorList>
            <person name="Goeker M."/>
        </authorList>
    </citation>
    <scope>NUCLEOTIDE SEQUENCE [LARGE SCALE GENOMIC DNA]</scope>
    <source>
        <strain evidence="1 2">DSM 26189</strain>
    </source>
</reference>
<gene>
    <name evidence="1" type="ORF">GGR43_004339</name>
</gene>
<sequence>MKHSDFAIGMEFVMSGARWRCTDVGTRTVIAVKLDAPDESWYAGPPFAVAEHCLDENDIEACEPDDHSGGSGHPSGH</sequence>
<dbReference type="RefSeq" id="WP_188073869.1">
    <property type="nucleotide sequence ID" value="NZ_BSPS01000041.1"/>
</dbReference>
<accession>A0A7W6BMJ9</accession>
<dbReference type="Proteomes" id="UP000571950">
    <property type="component" value="Unassembled WGS sequence"/>
</dbReference>